<reference evidence="2" key="1">
    <citation type="submission" date="2020-02" db="EMBL/GenBank/DDBJ databases">
        <authorList>
            <person name="Meier V. D."/>
        </authorList>
    </citation>
    <scope>NUCLEOTIDE SEQUENCE</scope>
    <source>
        <strain evidence="2">AVDCRST_MAG88</strain>
    </source>
</reference>
<organism evidence="2">
    <name type="scientific">uncultured Thermomicrobiales bacterium</name>
    <dbReference type="NCBI Taxonomy" id="1645740"/>
    <lineage>
        <taxon>Bacteria</taxon>
        <taxon>Pseudomonadati</taxon>
        <taxon>Thermomicrobiota</taxon>
        <taxon>Thermomicrobia</taxon>
        <taxon>Thermomicrobiales</taxon>
        <taxon>environmental samples</taxon>
    </lineage>
</organism>
<gene>
    <name evidence="2" type="ORF">AVDCRST_MAG88-2033</name>
</gene>
<evidence type="ECO:0000256" key="1">
    <source>
        <dbReference type="SAM" id="MobiDB-lite"/>
    </source>
</evidence>
<feature type="compositionally biased region" description="Basic residues" evidence="1">
    <location>
        <begin position="180"/>
        <end position="193"/>
    </location>
</feature>
<feature type="region of interest" description="Disordered" evidence="1">
    <location>
        <begin position="71"/>
        <end position="244"/>
    </location>
</feature>
<feature type="non-terminal residue" evidence="2">
    <location>
        <position position="1"/>
    </location>
</feature>
<evidence type="ECO:0000313" key="2">
    <source>
        <dbReference type="EMBL" id="CAA9567612.1"/>
    </source>
</evidence>
<feature type="compositionally biased region" description="Basic and acidic residues" evidence="1">
    <location>
        <begin position="133"/>
        <end position="160"/>
    </location>
</feature>
<feature type="non-terminal residue" evidence="2">
    <location>
        <position position="244"/>
    </location>
</feature>
<proteinExistence type="predicted"/>
<sequence>ARTGQSGDGVPGRVTVVLLALYSTTCAALPRASGRADARPIGGARGGEARAAAAQRGRLCPRLLARLRGPLRPAGRFPGEPPARPPGSSTAYWRRLPDRARSQLPGPAPYPSTAARVAFPPRSRARRPLADLAPRRRDLRARLDPLRRGDPRGDHGDGGHQWEQWGRTRVAGRLLARPRPPLHGRRRRIRARRSGAAAGQPAPPRAQPPLRRPDRGRRRRDAGRRLPELLRPTHPSHPLDPAAV</sequence>
<dbReference type="EMBL" id="CADCWM010000540">
    <property type="protein sequence ID" value="CAA9567612.1"/>
    <property type="molecule type" value="Genomic_DNA"/>
</dbReference>
<name>A0A6J4V3L4_9BACT</name>
<accession>A0A6J4V3L4</accession>
<dbReference type="AlphaFoldDB" id="A0A6J4V3L4"/>
<protein>
    <submittedName>
        <fullName evidence="2">Cytochrome c-type biogenesis protein CcdA (DsbD analog)</fullName>
    </submittedName>
</protein>